<gene>
    <name evidence="2" type="ORF">CH367_10525</name>
</gene>
<feature type="transmembrane region" description="Helical" evidence="1">
    <location>
        <begin position="6"/>
        <end position="27"/>
    </location>
</feature>
<comment type="caution">
    <text evidence="2">The sequence shown here is derived from an EMBL/GenBank/DDBJ whole genome shotgun (WGS) entry which is preliminary data.</text>
</comment>
<evidence type="ECO:0000313" key="2">
    <source>
        <dbReference type="EMBL" id="PJZ57172.1"/>
    </source>
</evidence>
<dbReference type="EMBL" id="NPDS01000004">
    <property type="protein sequence ID" value="PJZ57172.1"/>
    <property type="molecule type" value="Genomic_DNA"/>
</dbReference>
<proteinExistence type="predicted"/>
<dbReference type="Proteomes" id="UP000231879">
    <property type="component" value="Unassembled WGS sequence"/>
</dbReference>
<keyword evidence="1" id="KW-0812">Transmembrane</keyword>
<reference evidence="2 3" key="1">
    <citation type="submission" date="2017-07" db="EMBL/GenBank/DDBJ databases">
        <title>Leptospira spp. isolated from tropical soils.</title>
        <authorList>
            <person name="Thibeaux R."/>
            <person name="Iraola G."/>
            <person name="Ferres I."/>
            <person name="Bierque E."/>
            <person name="Girault D."/>
            <person name="Soupe-Gilbert M.-E."/>
            <person name="Picardeau M."/>
            <person name="Goarant C."/>
        </authorList>
    </citation>
    <scope>NUCLEOTIDE SEQUENCE [LARGE SCALE GENOMIC DNA]</scope>
    <source>
        <strain evidence="2 3">FH4-C-A1</strain>
    </source>
</reference>
<protein>
    <recommendedName>
        <fullName evidence="4">DUF4230 domain-containing protein</fullName>
    </recommendedName>
</protein>
<evidence type="ECO:0000256" key="1">
    <source>
        <dbReference type="SAM" id="Phobius"/>
    </source>
</evidence>
<name>A0ABX4NKH4_9LEPT</name>
<organism evidence="2 3">
    <name type="scientific">Leptospira barantonii</name>
    <dbReference type="NCBI Taxonomy" id="2023184"/>
    <lineage>
        <taxon>Bacteria</taxon>
        <taxon>Pseudomonadati</taxon>
        <taxon>Spirochaetota</taxon>
        <taxon>Spirochaetia</taxon>
        <taxon>Leptospirales</taxon>
        <taxon>Leptospiraceae</taxon>
        <taxon>Leptospira</taxon>
    </lineage>
</organism>
<evidence type="ECO:0000313" key="3">
    <source>
        <dbReference type="Proteomes" id="UP000231879"/>
    </source>
</evidence>
<sequence length="187" mass="21584">MQSFKHSLLCRLFALIIVMIYLSCFPMRRIESYGDRQVGLVLSLNSNRLSARFTIKHYYYANQWHYKAELDFISTTVLNVGKIELVQNGKTMEIQIINKLPIRAFTRSDSLSEGIEIEMTDELLKSLATGGIVGLNVTGQNKSDLLNLDKESIHLVKEYIVEIEKKHQIELNWKLIKERGYRSSLSN</sequence>
<evidence type="ECO:0008006" key="4">
    <source>
        <dbReference type="Google" id="ProtNLM"/>
    </source>
</evidence>
<keyword evidence="1" id="KW-1133">Transmembrane helix</keyword>
<keyword evidence="1" id="KW-0472">Membrane</keyword>
<keyword evidence="3" id="KW-1185">Reference proteome</keyword>
<accession>A0ABX4NKH4</accession>